<dbReference type="Proteomes" id="UP000051955">
    <property type="component" value="Unassembled WGS sequence"/>
</dbReference>
<dbReference type="EMBL" id="AZDV01000003">
    <property type="protein sequence ID" value="KRK96517.1"/>
    <property type="molecule type" value="Genomic_DNA"/>
</dbReference>
<name>A0A0R1LL17_9LACO</name>
<gene>
    <name evidence="1" type="ORF">FD25_GL002014</name>
</gene>
<evidence type="ECO:0000313" key="2">
    <source>
        <dbReference type="Proteomes" id="UP000051955"/>
    </source>
</evidence>
<dbReference type="OrthoDB" id="10015553at2"/>
<organism evidence="1 2">
    <name type="scientific">Levilactobacillus acidifarinae DSM 19394 = JCM 15949</name>
    <dbReference type="NCBI Taxonomy" id="1423715"/>
    <lineage>
        <taxon>Bacteria</taxon>
        <taxon>Bacillati</taxon>
        <taxon>Bacillota</taxon>
        <taxon>Bacilli</taxon>
        <taxon>Lactobacillales</taxon>
        <taxon>Lactobacillaceae</taxon>
        <taxon>Levilactobacillus</taxon>
    </lineage>
</organism>
<dbReference type="RefSeq" id="WP_057800861.1">
    <property type="nucleotide sequence ID" value="NZ_AZDV01000003.1"/>
</dbReference>
<keyword evidence="2" id="KW-1185">Reference proteome</keyword>
<dbReference type="STRING" id="1423715.FD25_GL002014"/>
<evidence type="ECO:0000313" key="1">
    <source>
        <dbReference type="EMBL" id="KRK96517.1"/>
    </source>
</evidence>
<protein>
    <submittedName>
        <fullName evidence="1">Uncharacterized protein</fullName>
    </submittedName>
</protein>
<reference evidence="1 2" key="1">
    <citation type="journal article" date="2015" name="Genome Announc.">
        <title>Expanding the biotechnology potential of lactobacilli through comparative genomics of 213 strains and associated genera.</title>
        <authorList>
            <person name="Sun Z."/>
            <person name="Harris H.M."/>
            <person name="McCann A."/>
            <person name="Guo C."/>
            <person name="Argimon S."/>
            <person name="Zhang W."/>
            <person name="Yang X."/>
            <person name="Jeffery I.B."/>
            <person name="Cooney J.C."/>
            <person name="Kagawa T.F."/>
            <person name="Liu W."/>
            <person name="Song Y."/>
            <person name="Salvetti E."/>
            <person name="Wrobel A."/>
            <person name="Rasinkangas P."/>
            <person name="Parkhill J."/>
            <person name="Rea M.C."/>
            <person name="O'Sullivan O."/>
            <person name="Ritari J."/>
            <person name="Douillard F.P."/>
            <person name="Paul Ross R."/>
            <person name="Yang R."/>
            <person name="Briner A.E."/>
            <person name="Felis G.E."/>
            <person name="de Vos W.M."/>
            <person name="Barrangou R."/>
            <person name="Klaenhammer T.R."/>
            <person name="Caufield P.W."/>
            <person name="Cui Y."/>
            <person name="Zhang H."/>
            <person name="O'Toole P.W."/>
        </authorList>
    </citation>
    <scope>NUCLEOTIDE SEQUENCE [LARGE SCALE GENOMIC DNA]</scope>
    <source>
        <strain evidence="1 2">DSM 19394</strain>
    </source>
</reference>
<dbReference type="AlphaFoldDB" id="A0A0R1LL17"/>
<dbReference type="PATRIC" id="fig|1423715.3.peg.2066"/>
<comment type="caution">
    <text evidence="1">The sequence shown here is derived from an EMBL/GenBank/DDBJ whole genome shotgun (WGS) entry which is preliminary data.</text>
</comment>
<proteinExistence type="predicted"/>
<sequence>MNYKSSMTDIGTATIASADKAEKAIIFDDFLITEADLSGETDLTKSTVDLFSSPLMYPINSKSTLGNTFTVKAVLANKTEKLTVDQDFHINAIGIMAHIEGDTDSKLMTIAVADGSGAVITAFKDTLYSLTVAITQAYQADRPADFKLANVAYALAEDLDKLKTDVQVIIDSDLADVAKTNVDNKFSTKQTFEQGATDGQGNAMATTKDVDTVGEAKVNVTDTANWQKQAMFGAGSYTAGTVPTGSDYATYVKAQFAKPGVYFVRDDKTSTTIDGQPLSVVDSMLTSEGAGYFYASGVSVAGDSVFRAISPTSDTGWKRAVESHIMGVTADGKTDVNTSLIAMSQKAGFYSAYIQNGAINNPSKDSIRGILHSNGGGFASGTFHSNQGDNFSSYSVVVQNGTIVTWKHLATFDDIAPSSLLGRNLTGNDDVFNLGPGVYPIVGTAPKNGIPGITWGWVQVFDNGNRFLRWFDVNGHEQINTYLGSPAHWSGWRAPNSMILNTGSDLNALMTTGFYMLNGVTVTHLPSGLSGNQWMSLVVKQIAGSNGTQTLIDSNTGRVWVRGWHSVNGIVFTPWTEMASVSALENSGVLYQRTLTANDDILNLDDGTYYYRGATPKSLPTGVDPSWGKVVSTSWNGGNEKQVDIYSLTGSHYFGIYSGGVPQWGGWKHFVTGNTNGTITVNSNTYAPVQSDPTSGNVAKVHNFVNGVKINGHLINVDPTNGLTIDGTPLINTVADEATAKAKSANDKLHLWVTKE</sequence>
<accession>A0A0R1LL17</accession>
<dbReference type="CDD" id="cd19958">
    <property type="entry name" value="pyocin_knob"/>
    <property type="match status" value="1"/>
</dbReference>